<name>A0A922I4U4_DERFA</name>
<reference evidence="1" key="2">
    <citation type="journal article" date="2022" name="Res Sq">
        <title>Comparative Genomics Reveals Insights into the Divergent Evolution of Astigmatic Mites and Household Pest Adaptations.</title>
        <authorList>
            <person name="Xiong Q."/>
            <person name="Wan A.T.-Y."/>
            <person name="Liu X.-Y."/>
            <person name="Fung C.S.-H."/>
            <person name="Xiao X."/>
            <person name="Malainual N."/>
            <person name="Hou J."/>
            <person name="Wang L."/>
            <person name="Wang M."/>
            <person name="Yang K."/>
            <person name="Cui Y."/>
            <person name="Leung E."/>
            <person name="Nong W."/>
            <person name="Shin S.-K."/>
            <person name="Au S."/>
            <person name="Jeong K.Y."/>
            <person name="Chew F.T."/>
            <person name="Hui J."/>
            <person name="Leung T.F."/>
            <person name="Tungtrongchitr A."/>
            <person name="Zhong N."/>
            <person name="Liu Z."/>
            <person name="Tsui S."/>
        </authorList>
    </citation>
    <scope>NUCLEOTIDE SEQUENCE</scope>
    <source>
        <strain evidence="1">Derf</strain>
        <tissue evidence="1">Whole organism</tissue>
    </source>
</reference>
<reference evidence="1" key="1">
    <citation type="submission" date="2013-05" db="EMBL/GenBank/DDBJ databases">
        <authorList>
            <person name="Yim A.K.Y."/>
            <person name="Chan T.F."/>
            <person name="Ji K.M."/>
            <person name="Liu X.Y."/>
            <person name="Zhou J.W."/>
            <person name="Li R.Q."/>
            <person name="Yang K.Y."/>
            <person name="Li J."/>
            <person name="Li M."/>
            <person name="Law P.T.W."/>
            <person name="Wu Y.L."/>
            <person name="Cai Z.L."/>
            <person name="Qin H."/>
            <person name="Bao Y."/>
            <person name="Leung R.K.K."/>
            <person name="Ng P.K.S."/>
            <person name="Zou J."/>
            <person name="Zhong X.J."/>
            <person name="Ran P.X."/>
            <person name="Zhong N.S."/>
            <person name="Liu Z.G."/>
            <person name="Tsui S.K.W."/>
        </authorList>
    </citation>
    <scope>NUCLEOTIDE SEQUENCE</scope>
    <source>
        <strain evidence="1">Derf</strain>
        <tissue evidence="1">Whole organism</tissue>
    </source>
</reference>
<dbReference type="AlphaFoldDB" id="A0A922I4U4"/>
<dbReference type="Proteomes" id="UP000790347">
    <property type="component" value="Unassembled WGS sequence"/>
</dbReference>
<evidence type="ECO:0000313" key="2">
    <source>
        <dbReference type="Proteomes" id="UP000790347"/>
    </source>
</evidence>
<gene>
    <name evidence="1" type="ORF">DERF_004907</name>
</gene>
<comment type="caution">
    <text evidence="1">The sequence shown here is derived from an EMBL/GenBank/DDBJ whole genome shotgun (WGS) entry which is preliminary data.</text>
</comment>
<accession>A0A922I4U4</accession>
<protein>
    <submittedName>
        <fullName evidence="1">Uncharacterized protein</fullName>
    </submittedName>
</protein>
<proteinExistence type="predicted"/>
<evidence type="ECO:0000313" key="1">
    <source>
        <dbReference type="EMBL" id="KAH9521233.1"/>
    </source>
</evidence>
<feature type="non-terminal residue" evidence="1">
    <location>
        <position position="71"/>
    </location>
</feature>
<organism evidence="1 2">
    <name type="scientific">Dermatophagoides farinae</name>
    <name type="common">American house dust mite</name>
    <dbReference type="NCBI Taxonomy" id="6954"/>
    <lineage>
        <taxon>Eukaryota</taxon>
        <taxon>Metazoa</taxon>
        <taxon>Ecdysozoa</taxon>
        <taxon>Arthropoda</taxon>
        <taxon>Chelicerata</taxon>
        <taxon>Arachnida</taxon>
        <taxon>Acari</taxon>
        <taxon>Acariformes</taxon>
        <taxon>Sarcoptiformes</taxon>
        <taxon>Astigmata</taxon>
        <taxon>Psoroptidia</taxon>
        <taxon>Analgoidea</taxon>
        <taxon>Pyroglyphidae</taxon>
        <taxon>Dermatophagoidinae</taxon>
        <taxon>Dermatophagoides</taxon>
    </lineage>
</organism>
<dbReference type="EMBL" id="ASGP02000002">
    <property type="protein sequence ID" value="KAH9521233.1"/>
    <property type="molecule type" value="Genomic_DNA"/>
</dbReference>
<keyword evidence="2" id="KW-1185">Reference proteome</keyword>
<sequence>GYFYYPKIFFGRLNEMKLKRKKKKFLPYTKGRIRIKFCATIVEAKKKFQRNKSLICHKHTYASPSSSFEIK</sequence>